<evidence type="ECO:0000313" key="1">
    <source>
        <dbReference type="EMBL" id="CAG6641351.1"/>
    </source>
</evidence>
<dbReference type="AlphaFoldDB" id="A0A8D8R1R0"/>
<name>A0A8D8R1R0_9HEMI</name>
<accession>A0A8D8R1R0</accession>
<dbReference type="EMBL" id="HBUF01116990">
    <property type="protein sequence ID" value="CAG6641351.1"/>
    <property type="molecule type" value="Transcribed_RNA"/>
</dbReference>
<dbReference type="EMBL" id="HBUF01116992">
    <property type="protein sequence ID" value="CAG6641355.1"/>
    <property type="molecule type" value="Transcribed_RNA"/>
</dbReference>
<organism evidence="1">
    <name type="scientific">Cacopsylla melanoneura</name>
    <dbReference type="NCBI Taxonomy" id="428564"/>
    <lineage>
        <taxon>Eukaryota</taxon>
        <taxon>Metazoa</taxon>
        <taxon>Ecdysozoa</taxon>
        <taxon>Arthropoda</taxon>
        <taxon>Hexapoda</taxon>
        <taxon>Insecta</taxon>
        <taxon>Pterygota</taxon>
        <taxon>Neoptera</taxon>
        <taxon>Paraneoptera</taxon>
        <taxon>Hemiptera</taxon>
        <taxon>Sternorrhyncha</taxon>
        <taxon>Psylloidea</taxon>
        <taxon>Psyllidae</taxon>
        <taxon>Psyllinae</taxon>
        <taxon>Cacopsylla</taxon>
    </lineage>
</organism>
<dbReference type="EMBL" id="HBUF01116991">
    <property type="protein sequence ID" value="CAG6641353.1"/>
    <property type="molecule type" value="Transcribed_RNA"/>
</dbReference>
<protein>
    <submittedName>
        <fullName evidence="1">Uncharacterized protein</fullName>
    </submittedName>
</protein>
<proteinExistence type="predicted"/>
<dbReference type="EMBL" id="HBUF01116989">
    <property type="protein sequence ID" value="CAG6641349.1"/>
    <property type="molecule type" value="Transcribed_RNA"/>
</dbReference>
<sequence>MKLENFFAIASEAIILFQNSSQCVACQFFLLCHHQMYFTIVHYFQDLGADVISYAHQVSRREIVQTYSAHVCTGLDCLFTENRESFFFIIFHSVRNIVINQREFVVQMNIISSLLHFIIF</sequence>
<reference evidence="1" key="1">
    <citation type="submission" date="2021-05" db="EMBL/GenBank/DDBJ databases">
        <authorList>
            <person name="Alioto T."/>
            <person name="Alioto T."/>
            <person name="Gomez Garrido J."/>
        </authorList>
    </citation>
    <scope>NUCLEOTIDE SEQUENCE</scope>
</reference>